<accession>A0A813WL45</accession>
<proteinExistence type="predicted"/>
<keyword evidence="4" id="KW-1133">Transmembrane helix</keyword>
<evidence type="ECO:0000256" key="4">
    <source>
        <dbReference type="SAM" id="Phobius"/>
    </source>
</evidence>
<dbReference type="PROSITE" id="PS51450">
    <property type="entry name" value="LRR"/>
    <property type="match status" value="3"/>
</dbReference>
<dbReference type="SMART" id="SM00369">
    <property type="entry name" value="LRR_TYP"/>
    <property type="match status" value="6"/>
</dbReference>
<evidence type="ECO:0000256" key="2">
    <source>
        <dbReference type="ARBA" id="ARBA00022729"/>
    </source>
</evidence>
<evidence type="ECO:0000256" key="1">
    <source>
        <dbReference type="ARBA" id="ARBA00022614"/>
    </source>
</evidence>
<dbReference type="Proteomes" id="UP000663879">
    <property type="component" value="Unassembled WGS sequence"/>
</dbReference>
<evidence type="ECO:0000256" key="3">
    <source>
        <dbReference type="ARBA" id="ARBA00022737"/>
    </source>
</evidence>
<protein>
    <submittedName>
        <fullName evidence="5">Uncharacterized protein</fullName>
    </submittedName>
</protein>
<feature type="transmembrane region" description="Helical" evidence="4">
    <location>
        <begin position="654"/>
        <end position="673"/>
    </location>
</feature>
<evidence type="ECO:0000313" key="5">
    <source>
        <dbReference type="EMBL" id="CAF0853882.1"/>
    </source>
</evidence>
<dbReference type="AlphaFoldDB" id="A0A813WL45"/>
<reference evidence="5" key="1">
    <citation type="submission" date="2021-02" db="EMBL/GenBank/DDBJ databases">
        <authorList>
            <person name="Nowell W R."/>
        </authorList>
    </citation>
    <scope>NUCLEOTIDE SEQUENCE</scope>
    <source>
        <strain evidence="5">Ploen Becks lab</strain>
    </source>
</reference>
<dbReference type="InterPro" id="IPR001611">
    <property type="entry name" value="Leu-rich_rpt"/>
</dbReference>
<organism evidence="5 6">
    <name type="scientific">Brachionus calyciflorus</name>
    <dbReference type="NCBI Taxonomy" id="104777"/>
    <lineage>
        <taxon>Eukaryota</taxon>
        <taxon>Metazoa</taxon>
        <taxon>Spiralia</taxon>
        <taxon>Gnathifera</taxon>
        <taxon>Rotifera</taxon>
        <taxon>Eurotatoria</taxon>
        <taxon>Monogononta</taxon>
        <taxon>Pseudotrocha</taxon>
        <taxon>Ploima</taxon>
        <taxon>Brachionidae</taxon>
        <taxon>Brachionus</taxon>
    </lineage>
</organism>
<gene>
    <name evidence="5" type="ORF">OXX778_LOCUS9093</name>
</gene>
<dbReference type="InterPro" id="IPR050328">
    <property type="entry name" value="Dev_Immune_Receptor"/>
</dbReference>
<keyword evidence="4" id="KW-0472">Membrane</keyword>
<dbReference type="PANTHER" id="PTHR24373">
    <property type="entry name" value="SLIT RELATED LEUCINE-RICH REPEAT NEURONAL PROTEIN"/>
    <property type="match status" value="1"/>
</dbReference>
<dbReference type="Pfam" id="PF13855">
    <property type="entry name" value="LRR_8"/>
    <property type="match status" value="3"/>
</dbReference>
<dbReference type="OrthoDB" id="694479at2759"/>
<dbReference type="SMART" id="SM00365">
    <property type="entry name" value="LRR_SD22"/>
    <property type="match status" value="7"/>
</dbReference>
<comment type="caution">
    <text evidence="5">The sequence shown here is derived from an EMBL/GenBank/DDBJ whole genome shotgun (WGS) entry which is preliminary data.</text>
</comment>
<keyword evidence="4" id="KW-0812">Transmembrane</keyword>
<dbReference type="Gene3D" id="3.80.10.10">
    <property type="entry name" value="Ribonuclease Inhibitor"/>
    <property type="match status" value="3"/>
</dbReference>
<dbReference type="InterPro" id="IPR003591">
    <property type="entry name" value="Leu-rich_rpt_typical-subtyp"/>
</dbReference>
<keyword evidence="6" id="KW-1185">Reference proteome</keyword>
<name>A0A813WL45_9BILA</name>
<sequence>MASNQITKLEKEMLQDLPSLEYLDLSINRIKKIFNDTFLLTTRLHTIFLQVNFINYIEPNSFCTIKSLGILSLYVGYDGEIDLKRIGNPKYLEQLDLSENNINKINFEKMVYLRTLDLSSNNISDIDKNTTKSFPNLSFLNIGKNKFTHEIFNNIKSLKKLSTLKISNNFITSIMPSFLAEYENLSELDLSRNQIENVEFPLLKRLKYLYLRNNKLRIINEDSFSLLKEIKELNLDSNLISQIHSKAFFENKNLTTLSLANNFFSMKPDLQLSPRLTLLNLKNNSISYLTNYAFDTKRDIYYKLKIDLRKNNIIDLSTRTFCLSNLRISGFELLIDDINKVDKCILRQLDSRSSIQSNSKPGCEHILMVKHVNLQINGDISECKNFSFDINKVCYSDNKFKCPNQNKKRYTTWITGDPHLFSYKKNYELCSIGKDAVCFEHKEFQFLCSDTEVGNSNKQATVLTNLKFIYRVNNLVTFLHEFDSNSLKNKLNKNQSDIYENKILLEIIEIDNGIISIFIPNSNTHIFILKWETYYSVALRTTHETYWESKGLFYEGCRQPDDLKSQRKRQKTTNRNIECETECSSIEISVEDDNFPTELVKQICQFDCNEFGKNSTEMIRSMTKSVSTFVLSDKYTNLIDTPENIGRRNNENTFLNFGMIFTIANFFYLKIFFK</sequence>
<keyword evidence="2" id="KW-0732">Signal</keyword>
<evidence type="ECO:0000313" key="6">
    <source>
        <dbReference type="Proteomes" id="UP000663879"/>
    </source>
</evidence>
<dbReference type="PANTHER" id="PTHR24373:SF392">
    <property type="entry name" value="NEPHROCAN"/>
    <property type="match status" value="1"/>
</dbReference>
<dbReference type="SUPFAM" id="SSF52047">
    <property type="entry name" value="RNI-like"/>
    <property type="match status" value="1"/>
</dbReference>
<dbReference type="EMBL" id="CAJNOC010001313">
    <property type="protein sequence ID" value="CAF0853882.1"/>
    <property type="molecule type" value="Genomic_DNA"/>
</dbReference>
<keyword evidence="1" id="KW-0433">Leucine-rich repeat</keyword>
<keyword evidence="3" id="KW-0677">Repeat</keyword>
<dbReference type="InterPro" id="IPR032675">
    <property type="entry name" value="LRR_dom_sf"/>
</dbReference>